<proteinExistence type="predicted"/>
<gene>
    <name evidence="2" type="ORF">BGW38_002640</name>
</gene>
<dbReference type="Proteomes" id="UP000780801">
    <property type="component" value="Unassembled WGS sequence"/>
</dbReference>
<feature type="region of interest" description="Disordered" evidence="1">
    <location>
        <begin position="172"/>
        <end position="192"/>
    </location>
</feature>
<name>A0A9P6KHT6_9FUNG</name>
<evidence type="ECO:0000256" key="1">
    <source>
        <dbReference type="SAM" id="MobiDB-lite"/>
    </source>
</evidence>
<sequence length="847" mass="97882">DRQQELPYECILVVIQEFKYDLTMLHRLLIVNRFFFEESLRLLMSHPLRKWSVIPYYMRPRKEDSRELFLTLILRSALQYEWLKRQGVDIRDPVTSARIWTRSIQNQSHGTDVMTDLDSIMKEYGLSLSYSPRNPKESYSQLTIVDYSAYFSSLSTRDLDQLDLGQIVKLEQPDDSGPLATDDTETDSEQEDSTCIRVARALAKFLIRHGCRHITDLGFDLHESAYYSRYAAIMPKLRTIKIDMTEHLEDRITHAYHAASLISLNQKEFPSKPCLELEFSHRGTIMARPRFNQDGIQTEEWLDGRRRCQTDFAPLKILYDAIGRPRSMDVSFLPWFYDEAQLIETDDLVSFVDRDIERWDAGEAPELEEFLRRCPKLRSIDMAVGHHRLFQWTSALSATPGQDDKLAASMDQQQPLAKLADLRLRSDRYYQILIQALNDIVGASGDSLETIRVGQELPGHYYPADDQEDAILRTTRELQSLPKATTLGIEWYLPRVREIELYFEGSVSIGSFDQCPLLETLTIESNKRVENFYSFLNSIDPVEVVQQAAFLESLTISSIWEIPSLKHLRLSGIVALQFNFESIRFMEQLQSLVMEVGKRGWFPNFANMYMQISPNDVQAALMLNLETPIGDAYRFLNSQEEALVALYSYQTLDPLDLFFDLDQMLEQTELSSSLLAAKFEQTLIEHISHDSLRFLESQDHYDGGLSQLRFLGSWKAVGPNTWTRILTEYAPNLIEFHGFDRVEPSTQIREIEEAFKIFKRLRTAQNRSCKDTEETADDIHQITGDRHIRRLGISLCGTFNEGSLSESELEELGLKGQIDHDDDRSDSSSELRVYQLMETSSSFSRDD</sequence>
<dbReference type="OrthoDB" id="2355586at2759"/>
<evidence type="ECO:0000313" key="3">
    <source>
        <dbReference type="Proteomes" id="UP000780801"/>
    </source>
</evidence>
<accession>A0A9P6KHT6</accession>
<feature type="compositionally biased region" description="Acidic residues" evidence="1">
    <location>
        <begin position="182"/>
        <end position="192"/>
    </location>
</feature>
<evidence type="ECO:0000313" key="2">
    <source>
        <dbReference type="EMBL" id="KAF9585383.1"/>
    </source>
</evidence>
<feature type="non-terminal residue" evidence="2">
    <location>
        <position position="847"/>
    </location>
</feature>
<dbReference type="EMBL" id="JAABOA010000194">
    <property type="protein sequence ID" value="KAF9585383.1"/>
    <property type="molecule type" value="Genomic_DNA"/>
</dbReference>
<reference evidence="2" key="1">
    <citation type="journal article" date="2020" name="Fungal Divers.">
        <title>Resolving the Mortierellaceae phylogeny through synthesis of multi-gene phylogenetics and phylogenomics.</title>
        <authorList>
            <person name="Vandepol N."/>
            <person name="Liber J."/>
            <person name="Desiro A."/>
            <person name="Na H."/>
            <person name="Kennedy M."/>
            <person name="Barry K."/>
            <person name="Grigoriev I.V."/>
            <person name="Miller A.N."/>
            <person name="O'Donnell K."/>
            <person name="Stajich J.E."/>
            <person name="Bonito G."/>
        </authorList>
    </citation>
    <scope>NUCLEOTIDE SEQUENCE</scope>
    <source>
        <strain evidence="2">KOD1015</strain>
    </source>
</reference>
<keyword evidence="3" id="KW-1185">Reference proteome</keyword>
<comment type="caution">
    <text evidence="2">The sequence shown here is derived from an EMBL/GenBank/DDBJ whole genome shotgun (WGS) entry which is preliminary data.</text>
</comment>
<organism evidence="2 3">
    <name type="scientific">Lunasporangiospora selenospora</name>
    <dbReference type="NCBI Taxonomy" id="979761"/>
    <lineage>
        <taxon>Eukaryota</taxon>
        <taxon>Fungi</taxon>
        <taxon>Fungi incertae sedis</taxon>
        <taxon>Mucoromycota</taxon>
        <taxon>Mortierellomycotina</taxon>
        <taxon>Mortierellomycetes</taxon>
        <taxon>Mortierellales</taxon>
        <taxon>Mortierellaceae</taxon>
        <taxon>Lunasporangiospora</taxon>
    </lineage>
</organism>
<protein>
    <submittedName>
        <fullName evidence="2">Uncharacterized protein</fullName>
    </submittedName>
</protein>
<dbReference type="AlphaFoldDB" id="A0A9P6KHT6"/>